<feature type="domain" description="Toxin SymE-like" evidence="1">
    <location>
        <begin position="6"/>
        <end position="46"/>
    </location>
</feature>
<dbReference type="AlphaFoldDB" id="A0A419NDI8"/>
<comment type="caution">
    <text evidence="2">The sequence shown here is derived from an EMBL/GenBank/DDBJ whole genome shotgun (WGS) entry which is preliminary data.</text>
</comment>
<sequence length="75" mass="8459">MKNKPHITTYYSRSPSLHLKGDWLKAAGFTTGTGVTVKITEGCIVLMADNNEVQELREQVYQARQMMKGMQDVLV</sequence>
<keyword evidence="3" id="KW-1185">Reference proteome</keyword>
<dbReference type="GO" id="GO:0003723">
    <property type="term" value="F:RNA binding"/>
    <property type="evidence" value="ECO:0007669"/>
    <property type="project" value="InterPro"/>
</dbReference>
<proteinExistence type="predicted"/>
<reference evidence="2 3" key="1">
    <citation type="submission" date="2018-09" db="EMBL/GenBank/DDBJ databases">
        <authorList>
            <person name="Le Fleche-Mateos A."/>
        </authorList>
    </citation>
    <scope>NUCLEOTIDE SEQUENCE [LARGE SCALE GENOMIC DNA]</scope>
    <source>
        <strain evidence="2 3">DSM 27399</strain>
    </source>
</reference>
<dbReference type="OrthoDB" id="6053337at2"/>
<evidence type="ECO:0000259" key="1">
    <source>
        <dbReference type="Pfam" id="PF08845"/>
    </source>
</evidence>
<dbReference type="Proteomes" id="UP000284908">
    <property type="component" value="Unassembled WGS sequence"/>
</dbReference>
<dbReference type="GO" id="GO:0005737">
    <property type="term" value="C:cytoplasm"/>
    <property type="evidence" value="ECO:0007669"/>
    <property type="project" value="InterPro"/>
</dbReference>
<evidence type="ECO:0000313" key="2">
    <source>
        <dbReference type="EMBL" id="RJT46689.1"/>
    </source>
</evidence>
<gene>
    <name evidence="2" type="ORF">D6C13_02540</name>
</gene>
<accession>A0A419NDI8</accession>
<dbReference type="Pfam" id="PF08845">
    <property type="entry name" value="SymE_toxin"/>
    <property type="match status" value="1"/>
</dbReference>
<dbReference type="InterPro" id="IPR014944">
    <property type="entry name" value="Toxin_SymE-like"/>
</dbReference>
<dbReference type="GO" id="GO:0016788">
    <property type="term" value="F:hydrolase activity, acting on ester bonds"/>
    <property type="evidence" value="ECO:0007669"/>
    <property type="project" value="InterPro"/>
</dbReference>
<dbReference type="EMBL" id="RAHH01000003">
    <property type="protein sequence ID" value="RJT46689.1"/>
    <property type="molecule type" value="Genomic_DNA"/>
</dbReference>
<evidence type="ECO:0000313" key="3">
    <source>
        <dbReference type="Proteomes" id="UP000284908"/>
    </source>
</evidence>
<dbReference type="GO" id="GO:0016070">
    <property type="term" value="P:RNA metabolic process"/>
    <property type="evidence" value="ECO:0007669"/>
    <property type="project" value="InterPro"/>
</dbReference>
<organism evidence="2 3">
    <name type="scientific">Rahnella woolbedingensis</name>
    <dbReference type="NCBI Taxonomy" id="1510574"/>
    <lineage>
        <taxon>Bacteria</taxon>
        <taxon>Pseudomonadati</taxon>
        <taxon>Pseudomonadota</taxon>
        <taxon>Gammaproteobacteria</taxon>
        <taxon>Enterobacterales</taxon>
        <taxon>Yersiniaceae</taxon>
        <taxon>Rahnella</taxon>
    </lineage>
</organism>
<name>A0A419NDI8_9GAMM</name>
<dbReference type="RefSeq" id="WP_120131284.1">
    <property type="nucleotide sequence ID" value="NZ_RAHH01000003.1"/>
</dbReference>
<protein>
    <submittedName>
        <fullName evidence="2">Type I addiction module toxin, SymE family</fullName>
    </submittedName>
</protein>